<reference evidence="10 11" key="1">
    <citation type="submission" date="2020-10" db="EMBL/GenBank/DDBJ databases">
        <title>The genome sequence of Flavobacterium aquaticum 1Y8A.</title>
        <authorList>
            <person name="Liu Y."/>
        </authorList>
    </citation>
    <scope>NUCLEOTIDE SEQUENCE [LARGE SCALE GENOMIC DNA]</scope>
    <source>
        <strain evidence="10 11">1Y8A</strain>
    </source>
</reference>
<dbReference type="Pfam" id="PF00072">
    <property type="entry name" value="Response_reg"/>
    <property type="match status" value="1"/>
</dbReference>
<dbReference type="Pfam" id="PF02518">
    <property type="entry name" value="HATPase_c"/>
    <property type="match status" value="1"/>
</dbReference>
<dbReference type="PROSITE" id="PS50110">
    <property type="entry name" value="RESPONSE_REGULATORY"/>
    <property type="match status" value="1"/>
</dbReference>
<dbReference type="CDD" id="cd00082">
    <property type="entry name" value="HisKA"/>
    <property type="match status" value="1"/>
</dbReference>
<evidence type="ECO:0000259" key="9">
    <source>
        <dbReference type="PROSITE" id="PS50110"/>
    </source>
</evidence>
<evidence type="ECO:0000256" key="1">
    <source>
        <dbReference type="ARBA" id="ARBA00000085"/>
    </source>
</evidence>
<dbReference type="PRINTS" id="PR00344">
    <property type="entry name" value="BCTRLSENSOR"/>
</dbReference>
<dbReference type="EC" id="2.7.13.3" evidence="2"/>
<dbReference type="Pfam" id="PF00512">
    <property type="entry name" value="HisKA"/>
    <property type="match status" value="1"/>
</dbReference>
<dbReference type="PROSITE" id="PS50109">
    <property type="entry name" value="HIS_KIN"/>
    <property type="match status" value="1"/>
</dbReference>
<sequence>MFKKEVVIFWILFSFQLSFGQGIGYKDKYARGLYDKALKGLNDLKCSESLSYSQQLLEYALKKNKYDMAAASYNIIGLNFEEFGDLKKSIQYYNSGVTYAKLAKNDTIANYLYNNIGNLYYFRLKDSKKGLYYYQKSYELSKRLDTDRDIAFAEINLADVYLELNELSKGKYYLQLVEKKMKNNDYEMGMSYYSLMAYYYEMRNDFLNAEKNYLKCVSDFKYQNIEYHKSHQMDIYAMVYRFYKKYNKTEKALYYLEKHDQLQDELFSKERNIEIKMAGGDIEALEYKYKVQQIETEKKIQQQKMKAANRFNKVVLWFLGFVIIFLIFIFKGFVNYRTLSKKLSDYNFQLQVAREKSEEATRLKTQFLSNVSHELRTPLYGVIGMAEILESEHKEIKDSPYFNALKFSSHYLLTLINDVLNVYKIEDNDIEFNYENINIREEIGHIKESMNVIAKSNKNEIIVSIADDVPRFIKTDLTRFSQILINLVSNALKFTKKGKVTLSLFLEIRDNNAFLKLEVVDTGIGIPEEYLDKIFEKFVQVDVNLQEQYKGTGLGLSIVKRLVELFGGRITVESKIREGSKFTVWFPYLKADEILLSEPQKSNSNTKLKNLNILVVEDNKINQMVTQKLLEKNGHNFQMAENGLEALLLLEDNNYYDVILMDINMPVMNGIEASIKIRNLGIKTPIIALTASDKENILKEILEKKNGLTDVLVKPFEYADLENVISRYI</sequence>
<feature type="domain" description="Response regulatory" evidence="9">
    <location>
        <begin position="612"/>
        <end position="729"/>
    </location>
</feature>
<evidence type="ECO:0000256" key="4">
    <source>
        <dbReference type="ARBA" id="ARBA00022679"/>
    </source>
</evidence>
<proteinExistence type="predicted"/>
<dbReference type="InterPro" id="IPR036890">
    <property type="entry name" value="HATPase_C_sf"/>
</dbReference>
<dbReference type="Gene3D" id="1.10.287.130">
    <property type="match status" value="1"/>
</dbReference>
<keyword evidence="7" id="KW-0812">Transmembrane</keyword>
<organism evidence="10 11">
    <name type="scientific">Flavobacterium proteolyticum</name>
    <dbReference type="NCBI Taxonomy" id="2911683"/>
    <lineage>
        <taxon>Bacteria</taxon>
        <taxon>Pseudomonadati</taxon>
        <taxon>Bacteroidota</taxon>
        <taxon>Flavobacteriia</taxon>
        <taxon>Flavobacteriales</taxon>
        <taxon>Flavobacteriaceae</taxon>
        <taxon>Flavobacterium</taxon>
    </lineage>
</organism>
<dbReference type="InterPro" id="IPR005467">
    <property type="entry name" value="His_kinase_dom"/>
</dbReference>
<dbReference type="Gene3D" id="1.25.40.10">
    <property type="entry name" value="Tetratricopeptide repeat domain"/>
    <property type="match status" value="1"/>
</dbReference>
<dbReference type="Gene3D" id="3.30.565.10">
    <property type="entry name" value="Histidine kinase-like ATPase, C-terminal domain"/>
    <property type="match status" value="1"/>
</dbReference>
<dbReference type="SUPFAM" id="SSF48452">
    <property type="entry name" value="TPR-like"/>
    <property type="match status" value="1"/>
</dbReference>
<feature type="transmembrane region" description="Helical" evidence="7">
    <location>
        <begin position="314"/>
        <end position="334"/>
    </location>
</feature>
<dbReference type="PANTHER" id="PTHR43047">
    <property type="entry name" value="TWO-COMPONENT HISTIDINE PROTEIN KINASE"/>
    <property type="match status" value="1"/>
</dbReference>
<keyword evidence="7" id="KW-1133">Transmembrane helix</keyword>
<protein>
    <recommendedName>
        <fullName evidence="2">histidine kinase</fullName>
        <ecNumber evidence="2">2.7.13.3</ecNumber>
    </recommendedName>
</protein>
<evidence type="ECO:0000259" key="8">
    <source>
        <dbReference type="PROSITE" id="PS50109"/>
    </source>
</evidence>
<dbReference type="SUPFAM" id="SSF52172">
    <property type="entry name" value="CheY-like"/>
    <property type="match status" value="1"/>
</dbReference>
<dbReference type="InterPro" id="IPR036097">
    <property type="entry name" value="HisK_dim/P_sf"/>
</dbReference>
<evidence type="ECO:0000256" key="7">
    <source>
        <dbReference type="SAM" id="Phobius"/>
    </source>
</evidence>
<dbReference type="Gene3D" id="3.40.50.2300">
    <property type="match status" value="1"/>
</dbReference>
<evidence type="ECO:0000313" key="10">
    <source>
        <dbReference type="EMBL" id="MBE9576311.1"/>
    </source>
</evidence>
<dbReference type="InterPro" id="IPR003661">
    <property type="entry name" value="HisK_dim/P_dom"/>
</dbReference>
<dbReference type="EMBL" id="JADFTZ010000002">
    <property type="protein sequence ID" value="MBE9576311.1"/>
    <property type="molecule type" value="Genomic_DNA"/>
</dbReference>
<dbReference type="InterPro" id="IPR003594">
    <property type="entry name" value="HATPase_dom"/>
</dbReference>
<keyword evidence="11" id="KW-1185">Reference proteome</keyword>
<feature type="modified residue" description="4-aspartylphosphate" evidence="6">
    <location>
        <position position="662"/>
    </location>
</feature>
<comment type="caution">
    <text evidence="10">The sequence shown here is derived from an EMBL/GenBank/DDBJ whole genome shotgun (WGS) entry which is preliminary data.</text>
</comment>
<evidence type="ECO:0000256" key="3">
    <source>
        <dbReference type="ARBA" id="ARBA00022553"/>
    </source>
</evidence>
<evidence type="ECO:0000256" key="6">
    <source>
        <dbReference type="PROSITE-ProRule" id="PRU00169"/>
    </source>
</evidence>
<dbReference type="InterPro" id="IPR004358">
    <property type="entry name" value="Sig_transdc_His_kin-like_C"/>
</dbReference>
<dbReference type="Proteomes" id="UP000656274">
    <property type="component" value="Unassembled WGS sequence"/>
</dbReference>
<evidence type="ECO:0000256" key="5">
    <source>
        <dbReference type="ARBA" id="ARBA00022777"/>
    </source>
</evidence>
<dbReference type="SMART" id="SM00448">
    <property type="entry name" value="REC"/>
    <property type="match status" value="1"/>
</dbReference>
<evidence type="ECO:0000313" key="11">
    <source>
        <dbReference type="Proteomes" id="UP000656274"/>
    </source>
</evidence>
<keyword evidence="5" id="KW-0418">Kinase</keyword>
<keyword evidence="3 6" id="KW-0597">Phosphoprotein</keyword>
<dbReference type="SMART" id="SM00388">
    <property type="entry name" value="HisKA"/>
    <property type="match status" value="1"/>
</dbReference>
<dbReference type="CDD" id="cd17546">
    <property type="entry name" value="REC_hyHK_CKI1_RcsC-like"/>
    <property type="match status" value="1"/>
</dbReference>
<dbReference type="CDD" id="cd16922">
    <property type="entry name" value="HATPase_EvgS-ArcB-TorS-like"/>
    <property type="match status" value="1"/>
</dbReference>
<accession>A0ABR9WT52</accession>
<feature type="domain" description="Histidine kinase" evidence="8">
    <location>
        <begin position="370"/>
        <end position="590"/>
    </location>
</feature>
<dbReference type="SMART" id="SM00387">
    <property type="entry name" value="HATPase_c"/>
    <property type="match status" value="1"/>
</dbReference>
<keyword evidence="4" id="KW-0808">Transferase</keyword>
<dbReference type="InterPro" id="IPR001789">
    <property type="entry name" value="Sig_transdc_resp-reg_receiver"/>
</dbReference>
<keyword evidence="7" id="KW-0472">Membrane</keyword>
<comment type="catalytic activity">
    <reaction evidence="1">
        <text>ATP + protein L-histidine = ADP + protein N-phospho-L-histidine.</text>
        <dbReference type="EC" id="2.7.13.3"/>
    </reaction>
</comment>
<dbReference type="SUPFAM" id="SSF47384">
    <property type="entry name" value="Homodimeric domain of signal transducing histidine kinase"/>
    <property type="match status" value="1"/>
</dbReference>
<dbReference type="InterPro" id="IPR011006">
    <property type="entry name" value="CheY-like_superfamily"/>
</dbReference>
<evidence type="ECO:0000256" key="2">
    <source>
        <dbReference type="ARBA" id="ARBA00012438"/>
    </source>
</evidence>
<gene>
    <name evidence="10" type="ORF">IM755_06265</name>
</gene>
<dbReference type="RefSeq" id="WP_194094828.1">
    <property type="nucleotide sequence ID" value="NZ_JADFTZ010000002.1"/>
</dbReference>
<dbReference type="PANTHER" id="PTHR43047:SF72">
    <property type="entry name" value="OSMOSENSING HISTIDINE PROTEIN KINASE SLN1"/>
    <property type="match status" value="1"/>
</dbReference>
<name>A0ABR9WT52_9FLAO</name>
<dbReference type="InterPro" id="IPR011990">
    <property type="entry name" value="TPR-like_helical_dom_sf"/>
</dbReference>
<dbReference type="SUPFAM" id="SSF55874">
    <property type="entry name" value="ATPase domain of HSP90 chaperone/DNA topoisomerase II/histidine kinase"/>
    <property type="match status" value="1"/>
</dbReference>